<dbReference type="InterPro" id="IPR007712">
    <property type="entry name" value="RelE/ParE_toxin"/>
</dbReference>
<evidence type="ECO:0000256" key="2">
    <source>
        <dbReference type="ARBA" id="ARBA00022649"/>
    </source>
</evidence>
<dbReference type="Proteomes" id="UP000635828">
    <property type="component" value="Unassembled WGS sequence"/>
</dbReference>
<evidence type="ECO:0000256" key="1">
    <source>
        <dbReference type="ARBA" id="ARBA00006226"/>
    </source>
</evidence>
<dbReference type="RefSeq" id="WP_024728850.1">
    <property type="nucleotide sequence ID" value="NZ_JACOOS010000017.1"/>
</dbReference>
<sequence>MLKLRINPLVAADLKEICDYIAEDNAEYAAKTIKEIYSKFENIQLFPEMGADLSKRVSFRTNYKYAVWENYVIFYKVGEKYVEIYRVVNRYRDITKLFE</sequence>
<gene>
    <name evidence="3" type="ORF">H8S22_13240</name>
</gene>
<reference evidence="3 4" key="1">
    <citation type="submission" date="2020-08" db="EMBL/GenBank/DDBJ databases">
        <title>Genome public.</title>
        <authorList>
            <person name="Liu C."/>
            <person name="Sun Q."/>
        </authorList>
    </citation>
    <scope>NUCLEOTIDE SEQUENCE [LARGE SCALE GENOMIC DNA]</scope>
    <source>
        <strain evidence="3 4">NSJ-7</strain>
    </source>
</reference>
<keyword evidence="2" id="KW-1277">Toxin-antitoxin system</keyword>
<dbReference type="Gene3D" id="3.30.2310.20">
    <property type="entry name" value="RelE-like"/>
    <property type="match status" value="1"/>
</dbReference>
<organism evidence="3 4">
    <name type="scientific">Anaerostipes hominis</name>
    <name type="common">ex Liu et al. 2021</name>
    <dbReference type="NCBI Taxonomy" id="2763018"/>
    <lineage>
        <taxon>Bacteria</taxon>
        <taxon>Bacillati</taxon>
        <taxon>Bacillota</taxon>
        <taxon>Clostridia</taxon>
        <taxon>Lachnospirales</taxon>
        <taxon>Lachnospiraceae</taxon>
        <taxon>Anaerostipes</taxon>
    </lineage>
</organism>
<keyword evidence="4" id="KW-1185">Reference proteome</keyword>
<evidence type="ECO:0000313" key="3">
    <source>
        <dbReference type="EMBL" id="MBC5678523.1"/>
    </source>
</evidence>
<evidence type="ECO:0000313" key="4">
    <source>
        <dbReference type="Proteomes" id="UP000635828"/>
    </source>
</evidence>
<dbReference type="PANTHER" id="PTHR33755">
    <property type="entry name" value="TOXIN PARE1-RELATED"/>
    <property type="match status" value="1"/>
</dbReference>
<comment type="caution">
    <text evidence="3">The sequence shown here is derived from an EMBL/GenBank/DDBJ whole genome shotgun (WGS) entry which is preliminary data.</text>
</comment>
<dbReference type="InterPro" id="IPR051803">
    <property type="entry name" value="TA_system_RelE-like_toxin"/>
</dbReference>
<protein>
    <submittedName>
        <fullName evidence="3">Type II toxin-antitoxin system RelE/ParE family toxin</fullName>
    </submittedName>
</protein>
<dbReference type="Pfam" id="PF05016">
    <property type="entry name" value="ParE_toxin"/>
    <property type="match status" value="1"/>
</dbReference>
<dbReference type="InterPro" id="IPR035093">
    <property type="entry name" value="RelE/ParE_toxin_dom_sf"/>
</dbReference>
<proteinExistence type="inferred from homology"/>
<comment type="similarity">
    <text evidence="1">Belongs to the RelE toxin family.</text>
</comment>
<name>A0ABR7FTJ0_9FIRM</name>
<dbReference type="EMBL" id="JACOOS010000017">
    <property type="protein sequence ID" value="MBC5678523.1"/>
    <property type="molecule type" value="Genomic_DNA"/>
</dbReference>
<dbReference type="NCBIfam" id="TIGR02385">
    <property type="entry name" value="RelE_StbE"/>
    <property type="match status" value="1"/>
</dbReference>
<accession>A0ABR7FTJ0</accession>